<keyword evidence="7" id="KW-0479">Metal-binding</keyword>
<dbReference type="PANTHER" id="PTHR12553">
    <property type="entry name" value="ZINC PHOSPHODIESTERASE ELAC PROTEIN 2"/>
    <property type="match status" value="1"/>
</dbReference>
<gene>
    <name evidence="12" type="ORF">M9Y10_009131</name>
</gene>
<dbReference type="InterPro" id="IPR001279">
    <property type="entry name" value="Metallo-B-lactamas"/>
</dbReference>
<comment type="caution">
    <text evidence="12">The sequence shown here is derived from an EMBL/GenBank/DDBJ whole genome shotgun (WGS) entry which is preliminary data.</text>
</comment>
<dbReference type="EMBL" id="JAPFFF010000014">
    <property type="protein sequence ID" value="KAK8871217.1"/>
    <property type="molecule type" value="Genomic_DNA"/>
</dbReference>
<keyword evidence="8" id="KW-0255">Endonuclease</keyword>
<sequence>MGRGYDATPSIAIIINKSTYLINAPPLIYRLCIQNGIRLKTISGIFITSHNTYGCGGLQSFYESMKTCSAKYSIFAPADITEYLCHNNAIVDQDSLVQIISSTPEFESLPTIKVTSIEMSNSVSYKVNIDLDDLKFNQAKMKELGLPPGSWISNVRKFGEAVVNGNVVKKEDIFFIQHSHFELLFLDIQDKCDLLKLPSHEEMDKLDVIVHFTPPELFDDDYFSHFQKVKNYCFLNDAIVCLKESFEFYENFTNFDSSLFPPLPQGHIKTHQNLPSNFLSLFSGSILYSSQNFELKQIQSIPIVSCDLPRFSIFAFTVIGSCGAYECPKKGCSGYLLHTHQGFVIIDCGNGYLQQLCRKYGPENLEFIMKNLKCIWLSHCHFDHLFGIYDILLYHKKVTGEKLLVCCDPISMSEIENKAAVYGKGDKNFFNLTFNDRKESIQICDVVIQSIETTHCQFSMGCVITFKDGFKIAYTSDMLNDGKFKSAVIHCDLLISEATYTQAKEDRCQVYFHMTNRQAEELQLSLGAKYLIMVHTSNCYSPDDFVTNNENAIYGFDYLCFTNDNIQRVFAANEKVKAKY</sequence>
<reference evidence="12 13" key="1">
    <citation type="submission" date="2024-04" db="EMBL/GenBank/DDBJ databases">
        <title>Tritrichomonas musculus Genome.</title>
        <authorList>
            <person name="Alves-Ferreira E."/>
            <person name="Grigg M."/>
            <person name="Lorenzi H."/>
            <person name="Galac M."/>
        </authorList>
    </citation>
    <scope>NUCLEOTIDE SEQUENCE [LARGE SCALE GENOMIC DNA]</scope>
    <source>
        <strain evidence="12 13">EAF2021</strain>
    </source>
</reference>
<keyword evidence="13" id="KW-1185">Reference proteome</keyword>
<proteinExistence type="inferred from homology"/>
<accession>A0ABR2J0U6</accession>
<evidence type="ECO:0000256" key="5">
    <source>
        <dbReference type="ARBA" id="ARBA00022694"/>
    </source>
</evidence>
<protein>
    <recommendedName>
        <fullName evidence="4">ribonuclease Z</fullName>
        <ecNumber evidence="4">3.1.26.11</ecNumber>
    </recommendedName>
</protein>
<evidence type="ECO:0000256" key="9">
    <source>
        <dbReference type="ARBA" id="ARBA00022801"/>
    </source>
</evidence>
<organism evidence="12 13">
    <name type="scientific">Tritrichomonas musculus</name>
    <dbReference type="NCBI Taxonomy" id="1915356"/>
    <lineage>
        <taxon>Eukaryota</taxon>
        <taxon>Metamonada</taxon>
        <taxon>Parabasalia</taxon>
        <taxon>Tritrichomonadida</taxon>
        <taxon>Tritrichomonadidae</taxon>
        <taxon>Tritrichomonas</taxon>
    </lineage>
</organism>
<evidence type="ECO:0000313" key="12">
    <source>
        <dbReference type="EMBL" id="KAK8871217.1"/>
    </source>
</evidence>
<dbReference type="EC" id="3.1.26.11" evidence="4"/>
<dbReference type="Gene3D" id="3.60.15.10">
    <property type="entry name" value="Ribonuclease Z/Hydroxyacylglutathione hydrolase-like"/>
    <property type="match status" value="2"/>
</dbReference>
<dbReference type="InterPro" id="IPR047151">
    <property type="entry name" value="RNZ2-like"/>
</dbReference>
<evidence type="ECO:0000313" key="13">
    <source>
        <dbReference type="Proteomes" id="UP001470230"/>
    </source>
</evidence>
<comment type="catalytic activity">
    <reaction evidence="1">
        <text>Endonucleolytic cleavage of RNA, removing extra 3' nucleotides from tRNA precursor, generating 3' termini of tRNAs. A 3'-hydroxy group is left at the tRNA terminus and a 5'-phosphoryl group is left at the trailer molecule.</text>
        <dbReference type="EC" id="3.1.26.11"/>
    </reaction>
</comment>
<evidence type="ECO:0000256" key="8">
    <source>
        <dbReference type="ARBA" id="ARBA00022759"/>
    </source>
</evidence>
<evidence type="ECO:0000256" key="2">
    <source>
        <dbReference type="ARBA" id="ARBA00001947"/>
    </source>
</evidence>
<evidence type="ECO:0000256" key="6">
    <source>
        <dbReference type="ARBA" id="ARBA00022722"/>
    </source>
</evidence>
<evidence type="ECO:0000256" key="7">
    <source>
        <dbReference type="ARBA" id="ARBA00022723"/>
    </source>
</evidence>
<dbReference type="SMART" id="SM00849">
    <property type="entry name" value="Lactamase_B"/>
    <property type="match status" value="1"/>
</dbReference>
<feature type="domain" description="Metallo-beta-lactamase" evidence="11">
    <location>
        <begin position="331"/>
        <end position="514"/>
    </location>
</feature>
<dbReference type="Proteomes" id="UP001470230">
    <property type="component" value="Unassembled WGS sequence"/>
</dbReference>
<evidence type="ECO:0000256" key="4">
    <source>
        <dbReference type="ARBA" id="ARBA00012477"/>
    </source>
</evidence>
<keyword evidence="6" id="KW-0540">Nuclease</keyword>
<evidence type="ECO:0000256" key="3">
    <source>
        <dbReference type="ARBA" id="ARBA00007823"/>
    </source>
</evidence>
<keyword evidence="5" id="KW-0819">tRNA processing</keyword>
<dbReference type="PANTHER" id="PTHR12553:SF49">
    <property type="entry name" value="ZINC PHOSPHODIESTERASE ELAC PROTEIN 2"/>
    <property type="match status" value="1"/>
</dbReference>
<keyword evidence="10" id="KW-0862">Zinc</keyword>
<dbReference type="InterPro" id="IPR036866">
    <property type="entry name" value="RibonucZ/Hydroxyglut_hydro"/>
</dbReference>
<evidence type="ECO:0000256" key="1">
    <source>
        <dbReference type="ARBA" id="ARBA00000402"/>
    </source>
</evidence>
<comment type="similarity">
    <text evidence="3">Belongs to the RNase Z family.</text>
</comment>
<dbReference type="Pfam" id="PF23023">
    <property type="entry name" value="Anti-Pycsar_Apyc1"/>
    <property type="match status" value="1"/>
</dbReference>
<evidence type="ECO:0000259" key="11">
    <source>
        <dbReference type="SMART" id="SM00849"/>
    </source>
</evidence>
<comment type="cofactor">
    <cofactor evidence="2">
        <name>Zn(2+)</name>
        <dbReference type="ChEBI" id="CHEBI:29105"/>
    </cofactor>
</comment>
<keyword evidence="9" id="KW-0378">Hydrolase</keyword>
<evidence type="ECO:0000256" key="10">
    <source>
        <dbReference type="ARBA" id="ARBA00022833"/>
    </source>
</evidence>
<name>A0ABR2J0U6_9EUKA</name>
<dbReference type="SUPFAM" id="SSF56281">
    <property type="entry name" value="Metallo-hydrolase/oxidoreductase"/>
    <property type="match status" value="2"/>
</dbReference>